<dbReference type="SUPFAM" id="SSF48371">
    <property type="entry name" value="ARM repeat"/>
    <property type="match status" value="1"/>
</dbReference>
<evidence type="ECO:0000256" key="2">
    <source>
        <dbReference type="ARBA" id="ARBA00022703"/>
    </source>
</evidence>
<dbReference type="PANTHER" id="PTHR12758:SF19">
    <property type="entry name" value="APOPTOSIS INHIBITOR 5"/>
    <property type="match status" value="1"/>
</dbReference>
<organism evidence="4">
    <name type="scientific">Musa acuminata subsp. malaccensis</name>
    <name type="common">Wild banana</name>
    <name type="synonym">Musa malaccensis</name>
    <dbReference type="NCBI Taxonomy" id="214687"/>
    <lineage>
        <taxon>Eukaryota</taxon>
        <taxon>Viridiplantae</taxon>
        <taxon>Streptophyta</taxon>
        <taxon>Embryophyta</taxon>
        <taxon>Tracheophyta</taxon>
        <taxon>Spermatophyta</taxon>
        <taxon>Magnoliopsida</taxon>
        <taxon>Liliopsida</taxon>
        <taxon>Zingiberales</taxon>
        <taxon>Musaceae</taxon>
        <taxon>Musa</taxon>
    </lineage>
</organism>
<evidence type="ECO:0000256" key="1">
    <source>
        <dbReference type="ARBA" id="ARBA00009515"/>
    </source>
</evidence>
<dbReference type="InterPro" id="IPR016024">
    <property type="entry name" value="ARM-type_fold"/>
</dbReference>
<gene>
    <name evidence="4" type="ORF">GSMUA_328480.1</name>
</gene>
<accession>A0A8D7FI50</accession>
<feature type="non-terminal residue" evidence="4">
    <location>
        <position position="619"/>
    </location>
</feature>
<dbReference type="Gene3D" id="1.25.10.10">
    <property type="entry name" value="Leucine-rich Repeat Variant"/>
    <property type="match status" value="1"/>
</dbReference>
<dbReference type="Pfam" id="PF05918">
    <property type="entry name" value="API5"/>
    <property type="match status" value="1"/>
</dbReference>
<dbReference type="EMBL" id="HG996476">
    <property type="protein sequence ID" value="CAG1854622.1"/>
    <property type="molecule type" value="Genomic_DNA"/>
</dbReference>
<evidence type="ECO:0000256" key="3">
    <source>
        <dbReference type="SAM" id="MobiDB-lite"/>
    </source>
</evidence>
<evidence type="ECO:0000313" key="4">
    <source>
        <dbReference type="EMBL" id="CAG1854622.1"/>
    </source>
</evidence>
<keyword evidence="2" id="KW-0053">Apoptosis</keyword>
<proteinExistence type="inferred from homology"/>
<dbReference type="AlphaFoldDB" id="A0A8D7FI50"/>
<feature type="region of interest" description="Disordered" evidence="3">
    <location>
        <begin position="586"/>
        <end position="619"/>
    </location>
</feature>
<feature type="compositionally biased region" description="Gly residues" evidence="3">
    <location>
        <begin position="589"/>
        <end position="619"/>
    </location>
</feature>
<reference evidence="4" key="1">
    <citation type="submission" date="2021-03" db="EMBL/GenBank/DDBJ databases">
        <authorList>
            <consortium name="Genoscope - CEA"/>
            <person name="William W."/>
        </authorList>
    </citation>
    <scope>NUCLEOTIDE SEQUENCE</scope>
    <source>
        <strain evidence="4">Doubled-haploid Pahang</strain>
    </source>
</reference>
<feature type="region of interest" description="Disordered" evidence="3">
    <location>
        <begin position="537"/>
        <end position="571"/>
    </location>
</feature>
<sequence>HPSDPSTTSASPLSLFFTPFSPTHSKNERRNASSSRRFLLLLLSPSSVIPPTHAKKEAPLLPSAAMASDTSADAAEVDRLYEFGERLNEAKDKSEHVSDYEGIIAAVEGHCVKAKQLAAQLIPRFFKFFPGLSSRAVTALFDLVEEDDLGIRVQAIRSLPLLCKDTPEYVSKIVDVLGQLLTSEENVERDAVHKALMSLLRQDVKASLTALFRHVEIGMENVREKVICFLKDKVFPIKAELLKPQVEMERHVTNLVKKSLQDVTGAEFKLFMDFLRSFSIFGVGVPPEHIQELIEIIEGQADLDAQFNVEDIDHIDRLISCMCMALPFFARGASSSKFLSYINKHILPVFDKLPEERKLDLLKNVAVSSPYATAQDSRQLLPSIVTLLKKYMPRRKTEGPKYDYLECLFFSFHHLAHKTPNSTNSLCGYKIVTGQPSDRLGEDFSENYKDFTERLSSTEEVVKNAIKKLTQGMADHNKALSVAKTEEEKANIKTEQQKTTTALHNCNNILAMTQLLHAKAPLFIGDNKINLSWKEPMKQSSASTMPTGKRKAAAPVNGSRSTSATVEKKARGEGIVQSQLVNRALEGLSRGGGGRSGRAGRGWGGRGRGRGRGWGWGFR</sequence>
<dbReference type="InterPro" id="IPR008383">
    <property type="entry name" value="API5"/>
</dbReference>
<dbReference type="InterPro" id="IPR011989">
    <property type="entry name" value="ARM-like"/>
</dbReference>
<protein>
    <submittedName>
        <fullName evidence="4">(wild Malaysian banana) hypothetical protein</fullName>
    </submittedName>
</protein>
<dbReference type="PANTHER" id="PTHR12758">
    <property type="entry name" value="APOPTOSIS INHIBITOR 5-RELATED"/>
    <property type="match status" value="1"/>
</dbReference>
<name>A0A8D7FI50_MUSAM</name>
<comment type="similarity">
    <text evidence="1">Belongs to the API5 family.</text>
</comment>